<dbReference type="PANTHER" id="PTHR46825">
    <property type="entry name" value="D-ALANYL-D-ALANINE-CARBOXYPEPTIDASE/ENDOPEPTIDASE AMPH"/>
    <property type="match status" value="1"/>
</dbReference>
<dbReference type="InterPro" id="IPR001466">
    <property type="entry name" value="Beta-lactam-related"/>
</dbReference>
<dbReference type="Gene3D" id="3.40.710.10">
    <property type="entry name" value="DD-peptidase/beta-lactamase superfamily"/>
    <property type="match status" value="1"/>
</dbReference>
<dbReference type="InterPro" id="IPR050491">
    <property type="entry name" value="AmpC-like"/>
</dbReference>
<dbReference type="InterPro" id="IPR006311">
    <property type="entry name" value="TAT_signal"/>
</dbReference>
<feature type="domain" description="Beta-lactamase-related" evidence="1">
    <location>
        <begin position="58"/>
        <end position="405"/>
    </location>
</feature>
<dbReference type="PROSITE" id="PS51318">
    <property type="entry name" value="TAT"/>
    <property type="match status" value="1"/>
</dbReference>
<protein>
    <submittedName>
        <fullName evidence="2">Serine hydrolase domain-containing protein</fullName>
        <ecNumber evidence="2">3.1.1.103</ecNumber>
    </submittedName>
</protein>
<name>A0ABU7KYQ3_9ACTN</name>
<keyword evidence="2" id="KW-0378">Hydrolase</keyword>
<dbReference type="Pfam" id="PF00144">
    <property type="entry name" value="Beta-lactamase"/>
    <property type="match status" value="1"/>
</dbReference>
<gene>
    <name evidence="2" type="ORF">Q8A49_28450</name>
</gene>
<dbReference type="Proteomes" id="UP001348641">
    <property type="component" value="Unassembled WGS sequence"/>
</dbReference>
<reference evidence="2 3" key="1">
    <citation type="submission" date="2023-07" db="EMBL/GenBank/DDBJ databases">
        <authorList>
            <person name="Girao M."/>
            <person name="Carvalho M.F."/>
        </authorList>
    </citation>
    <scope>NUCLEOTIDE SEQUENCE [LARGE SCALE GENOMIC DNA]</scope>
    <source>
        <strain evidence="2 3">66/93</strain>
    </source>
</reference>
<dbReference type="EC" id="3.1.1.103" evidence="2"/>
<comment type="caution">
    <text evidence="2">The sequence shown here is derived from an EMBL/GenBank/DDBJ whole genome shotgun (WGS) entry which is preliminary data.</text>
</comment>
<dbReference type="GO" id="GO:0016787">
    <property type="term" value="F:hydrolase activity"/>
    <property type="evidence" value="ECO:0007669"/>
    <property type="project" value="UniProtKB-KW"/>
</dbReference>
<dbReference type="EMBL" id="JAUUCC010000111">
    <property type="protein sequence ID" value="MEE2054437.1"/>
    <property type="molecule type" value="Genomic_DNA"/>
</dbReference>
<dbReference type="InterPro" id="IPR012338">
    <property type="entry name" value="Beta-lactam/transpept-like"/>
</dbReference>
<organism evidence="2 3">
    <name type="scientific">Nocardiopsis tropica</name>
    <dbReference type="NCBI Taxonomy" id="109330"/>
    <lineage>
        <taxon>Bacteria</taxon>
        <taxon>Bacillati</taxon>
        <taxon>Actinomycetota</taxon>
        <taxon>Actinomycetes</taxon>
        <taxon>Streptosporangiales</taxon>
        <taxon>Nocardiopsidaceae</taxon>
        <taxon>Nocardiopsis</taxon>
    </lineage>
</organism>
<sequence>MSAHPSPRRPALRGALAATLAAVLGGTLVSCSDADPAQVSADQGAQDASVEERLADLAQRAADEGSLGVVVRVARGTDPPVEIAAQTAWAGDDHRLAVGDQFRVASNTKTMVATLVLRQVAQDRLGLDDPVEEWLPGTVPGGEDITVRLLLNHTSGLGDYLLTPEFLPSLTGQEQRAWTPGELLAVTPPPAPPGEQYSYSNANYAALGLILEEAAGEDLADLIEREITGPLGMADSFLSSDAGFDPAKPHAIGYEPDSERLRALLAPIADLPEGVGFVGPERPDGNIDTSGIDPSWAGAAGGMVSTAQDWQRFQTALMSGDLLPEAQMEQMLTTVAAPEEGGGYGLGLMRVDSPCGTVWGHTGGHPGYSSEIYTDEGGSRSVAVLTTTNFNVKEPEAAAANGALVDAAVCAVLGEPLPEASPAG</sequence>
<dbReference type="RefSeq" id="WP_330161283.1">
    <property type="nucleotide sequence ID" value="NZ_BAAAJA010000024.1"/>
</dbReference>
<accession>A0ABU7KYQ3</accession>
<evidence type="ECO:0000313" key="2">
    <source>
        <dbReference type="EMBL" id="MEE2054437.1"/>
    </source>
</evidence>
<evidence type="ECO:0000259" key="1">
    <source>
        <dbReference type="Pfam" id="PF00144"/>
    </source>
</evidence>
<evidence type="ECO:0000313" key="3">
    <source>
        <dbReference type="Proteomes" id="UP001348641"/>
    </source>
</evidence>
<proteinExistence type="predicted"/>
<dbReference type="PANTHER" id="PTHR46825:SF7">
    <property type="entry name" value="D-ALANYL-D-ALANINE CARBOXYPEPTIDASE"/>
    <property type="match status" value="1"/>
</dbReference>
<dbReference type="SUPFAM" id="SSF56601">
    <property type="entry name" value="beta-lactamase/transpeptidase-like"/>
    <property type="match status" value="1"/>
</dbReference>